<gene>
    <name evidence="2" type="ORF">SAMN05421770_11013</name>
</gene>
<dbReference type="EMBL" id="FZOU01000010">
    <property type="protein sequence ID" value="SNT37860.1"/>
    <property type="molecule type" value="Genomic_DNA"/>
</dbReference>
<dbReference type="Proteomes" id="UP000198356">
    <property type="component" value="Unassembled WGS sequence"/>
</dbReference>
<accession>A0A239M5W2</accession>
<evidence type="ECO:0000313" key="2">
    <source>
        <dbReference type="EMBL" id="SNT37860.1"/>
    </source>
</evidence>
<evidence type="ECO:0000313" key="3">
    <source>
        <dbReference type="Proteomes" id="UP000198356"/>
    </source>
</evidence>
<feature type="signal peptide" evidence="1">
    <location>
        <begin position="1"/>
        <end position="21"/>
    </location>
</feature>
<name>A0A239M5W2_9BACT</name>
<feature type="chain" id="PRO_5012399110" description="Outer membrane protein beta-barrel domain-containing protein" evidence="1">
    <location>
        <begin position="22"/>
        <end position="168"/>
    </location>
</feature>
<keyword evidence="1" id="KW-0732">Signal</keyword>
<dbReference type="OrthoDB" id="117386at2"/>
<proteinExistence type="predicted"/>
<evidence type="ECO:0008006" key="4">
    <source>
        <dbReference type="Google" id="ProtNLM"/>
    </source>
</evidence>
<sequence length="168" mass="18409">MKLTFLATLLLSCAPLWRAQAQTSAYVDFTASKFTNLVDTNYLYGPTFGVSGHLVGTKRVALSYDVRGQILGTSQKYDSVAVGPRAQIHFKSFVPYGEFLIGFARYNDGAGHSSTDSEIDANAGVERTIKGPVSWRIFEYGYKEYFGLGGQFNPKSFSTGVAYAIGKR</sequence>
<evidence type="ECO:0000256" key="1">
    <source>
        <dbReference type="SAM" id="SignalP"/>
    </source>
</evidence>
<keyword evidence="3" id="KW-1185">Reference proteome</keyword>
<reference evidence="2 3" key="1">
    <citation type="submission" date="2017-06" db="EMBL/GenBank/DDBJ databases">
        <authorList>
            <person name="Kim H.J."/>
            <person name="Triplett B.A."/>
        </authorList>
    </citation>
    <scope>NUCLEOTIDE SEQUENCE [LARGE SCALE GENOMIC DNA]</scope>
    <source>
        <strain evidence="2 3">DSM 18704</strain>
    </source>
</reference>
<protein>
    <recommendedName>
        <fullName evidence="4">Outer membrane protein beta-barrel domain-containing protein</fullName>
    </recommendedName>
</protein>
<dbReference type="AlphaFoldDB" id="A0A239M5W2"/>
<dbReference type="RefSeq" id="WP_142988435.1">
    <property type="nucleotide sequence ID" value="NZ_FZOU01000010.1"/>
</dbReference>
<organism evidence="2 3">
    <name type="scientific">Granulicella rosea</name>
    <dbReference type="NCBI Taxonomy" id="474952"/>
    <lineage>
        <taxon>Bacteria</taxon>
        <taxon>Pseudomonadati</taxon>
        <taxon>Acidobacteriota</taxon>
        <taxon>Terriglobia</taxon>
        <taxon>Terriglobales</taxon>
        <taxon>Acidobacteriaceae</taxon>
        <taxon>Granulicella</taxon>
    </lineage>
</organism>